<dbReference type="CDD" id="cd00085">
    <property type="entry name" value="HNHc"/>
    <property type="match status" value="1"/>
</dbReference>
<keyword evidence="5" id="KW-1185">Reference proteome</keyword>
<feature type="region of interest" description="Disordered" evidence="2">
    <location>
        <begin position="171"/>
        <end position="191"/>
    </location>
</feature>
<feature type="domain" description="HNH nuclease" evidence="3">
    <location>
        <begin position="282"/>
        <end position="334"/>
    </location>
</feature>
<gene>
    <name evidence="4" type="ORF">ACFOWZ_00005</name>
</gene>
<evidence type="ECO:0000256" key="1">
    <source>
        <dbReference type="ARBA" id="ARBA00023450"/>
    </source>
</evidence>
<name>A0ABV8BK98_9PSEU</name>
<organism evidence="4 5">
    <name type="scientific">Lentzea rhizosphaerae</name>
    <dbReference type="NCBI Taxonomy" id="2041025"/>
    <lineage>
        <taxon>Bacteria</taxon>
        <taxon>Bacillati</taxon>
        <taxon>Actinomycetota</taxon>
        <taxon>Actinomycetes</taxon>
        <taxon>Pseudonocardiales</taxon>
        <taxon>Pseudonocardiaceae</taxon>
        <taxon>Lentzea</taxon>
    </lineage>
</organism>
<accession>A0ABV8BK98</accession>
<dbReference type="SMART" id="SM00507">
    <property type="entry name" value="HNHc"/>
    <property type="match status" value="1"/>
</dbReference>
<dbReference type="InterPro" id="IPR003870">
    <property type="entry name" value="DUF222"/>
</dbReference>
<comment type="similarity">
    <text evidence="1">Belongs to the Rv1128c/1148c/1588c/1702c/1945/3466 family.</text>
</comment>
<dbReference type="Gene3D" id="1.10.30.50">
    <property type="match status" value="1"/>
</dbReference>
<evidence type="ECO:0000313" key="4">
    <source>
        <dbReference type="EMBL" id="MFC3889837.1"/>
    </source>
</evidence>
<proteinExistence type="inferred from homology"/>
<dbReference type="Proteomes" id="UP001595690">
    <property type="component" value="Unassembled WGS sequence"/>
</dbReference>
<evidence type="ECO:0000256" key="2">
    <source>
        <dbReference type="SAM" id="MobiDB-lite"/>
    </source>
</evidence>
<sequence length="372" mass="41213">ESEMMQEIAELERRGAASELGYKDLAQVLRHAVRWDLTTARKWVTTAARLSGAITPTGSELQPELPATAVAVAEGALSIEHVAVVAKAMETLPAEAEAPMVDYARDHEPNEVRKFGEDLLYRLYQNDPEPRDPEPAPPGNEHIMRWKNGRLEIRAKLDKVTGAKYEALIDPLAKPRPQTSDEGPDLRSREQREGDALAELIDLMLRADQLPEHGGEPVTLTLTMPYDDLANQIGHATLDNGDHIPADQARQLACNAGIIPMVLGGTGQPLDIGRKTRTFPAAIRRILVTRDRGCAFPGCGRPPRQCDAHHIRHWADGGDTSVDNAVLLCRHHHTLIHQSKWEVRLVTGIPTFYPPAWLDPQRSPRRNLINTA</sequence>
<protein>
    <submittedName>
        <fullName evidence="4">DUF222 domain-containing protein</fullName>
    </submittedName>
</protein>
<dbReference type="Pfam" id="PF01844">
    <property type="entry name" value="HNH"/>
    <property type="match status" value="1"/>
</dbReference>
<feature type="non-terminal residue" evidence="4">
    <location>
        <position position="1"/>
    </location>
</feature>
<dbReference type="Pfam" id="PF02720">
    <property type="entry name" value="DUF222"/>
    <property type="match status" value="1"/>
</dbReference>
<comment type="caution">
    <text evidence="4">The sequence shown here is derived from an EMBL/GenBank/DDBJ whole genome shotgun (WGS) entry which is preliminary data.</text>
</comment>
<dbReference type="InterPro" id="IPR002711">
    <property type="entry name" value="HNH"/>
</dbReference>
<evidence type="ECO:0000313" key="5">
    <source>
        <dbReference type="Proteomes" id="UP001595690"/>
    </source>
</evidence>
<evidence type="ECO:0000259" key="3">
    <source>
        <dbReference type="SMART" id="SM00507"/>
    </source>
</evidence>
<dbReference type="InterPro" id="IPR003615">
    <property type="entry name" value="HNH_nuc"/>
</dbReference>
<dbReference type="EMBL" id="JBHRZI010000001">
    <property type="protein sequence ID" value="MFC3889837.1"/>
    <property type="molecule type" value="Genomic_DNA"/>
</dbReference>
<dbReference type="RefSeq" id="WP_382366857.1">
    <property type="nucleotide sequence ID" value="NZ_JBHRZI010000001.1"/>
</dbReference>
<reference evidence="5" key="1">
    <citation type="journal article" date="2019" name="Int. J. Syst. Evol. Microbiol.">
        <title>The Global Catalogue of Microorganisms (GCM) 10K type strain sequencing project: providing services to taxonomists for standard genome sequencing and annotation.</title>
        <authorList>
            <consortium name="The Broad Institute Genomics Platform"/>
            <consortium name="The Broad Institute Genome Sequencing Center for Infectious Disease"/>
            <person name="Wu L."/>
            <person name="Ma J."/>
        </authorList>
    </citation>
    <scope>NUCLEOTIDE SEQUENCE [LARGE SCALE GENOMIC DNA]</scope>
    <source>
        <strain evidence="5">CGMCC 4.7405</strain>
    </source>
</reference>